<keyword evidence="2" id="KW-0012">Acyltransferase</keyword>
<evidence type="ECO:0000313" key="5">
    <source>
        <dbReference type="Proteomes" id="UP001197626"/>
    </source>
</evidence>
<organism evidence="4 5">
    <name type="scientific">Staphylococcus ratti</name>
    <dbReference type="NCBI Taxonomy" id="2892440"/>
    <lineage>
        <taxon>Bacteria</taxon>
        <taxon>Bacillati</taxon>
        <taxon>Bacillota</taxon>
        <taxon>Bacilli</taxon>
        <taxon>Bacillales</taxon>
        <taxon>Staphylococcaceae</taxon>
        <taxon>Staphylococcus</taxon>
    </lineage>
</organism>
<reference evidence="4 5" key="1">
    <citation type="journal article" date="2022" name="Pathogens">
        <title>Staphylococcus ratti sp. nov. Isolated from a Lab Rat.</title>
        <authorList>
            <person name="Kovarovic V."/>
            <person name="Sedlacek I."/>
            <person name="Petras P."/>
            <person name="Kralova S."/>
            <person name="Maslanova I."/>
            <person name="Svec P."/>
            <person name="Neumann-Schaal M."/>
            <person name="Botka T."/>
            <person name="Gelbicova T."/>
            <person name="Stankova E."/>
            <person name="Doskar J."/>
            <person name="Pantucek R."/>
        </authorList>
    </citation>
    <scope>NUCLEOTIDE SEQUENCE [LARGE SCALE GENOMIC DNA]</scope>
    <source>
        <strain evidence="4 5">CCM 9025</strain>
    </source>
</reference>
<dbReference type="Gene3D" id="3.40.630.30">
    <property type="match status" value="1"/>
</dbReference>
<name>A0ABY3PDB0_9STAP</name>
<keyword evidence="1" id="KW-0808">Transferase</keyword>
<dbReference type="EMBL" id="CP086654">
    <property type="protein sequence ID" value="UEX90311.1"/>
    <property type="molecule type" value="Genomic_DNA"/>
</dbReference>
<dbReference type="CDD" id="cd04301">
    <property type="entry name" value="NAT_SF"/>
    <property type="match status" value="1"/>
</dbReference>
<dbReference type="InterPro" id="IPR050680">
    <property type="entry name" value="YpeA/RimI_acetyltransf"/>
</dbReference>
<dbReference type="SUPFAM" id="SSF55729">
    <property type="entry name" value="Acyl-CoA N-acyltransferases (Nat)"/>
    <property type="match status" value="1"/>
</dbReference>
<proteinExistence type="predicted"/>
<protein>
    <submittedName>
        <fullName evidence="4">GNAT family N-acetyltransferase</fullName>
    </submittedName>
</protein>
<dbReference type="InterPro" id="IPR016181">
    <property type="entry name" value="Acyl_CoA_acyltransferase"/>
</dbReference>
<feature type="domain" description="N-acetyltransferase" evidence="3">
    <location>
        <begin position="2"/>
        <end position="158"/>
    </location>
</feature>
<evidence type="ECO:0000256" key="1">
    <source>
        <dbReference type="ARBA" id="ARBA00022679"/>
    </source>
</evidence>
<evidence type="ECO:0000313" key="4">
    <source>
        <dbReference type="EMBL" id="UEX90311.1"/>
    </source>
</evidence>
<dbReference type="InterPro" id="IPR000182">
    <property type="entry name" value="GNAT_dom"/>
</dbReference>
<dbReference type="Pfam" id="PF00583">
    <property type="entry name" value="Acetyltransf_1"/>
    <property type="match status" value="1"/>
</dbReference>
<accession>A0ABY3PDB0</accession>
<evidence type="ECO:0000259" key="3">
    <source>
        <dbReference type="PROSITE" id="PS51186"/>
    </source>
</evidence>
<evidence type="ECO:0000256" key="2">
    <source>
        <dbReference type="ARBA" id="ARBA00023315"/>
    </source>
</evidence>
<dbReference type="PROSITE" id="PS51186">
    <property type="entry name" value="GNAT"/>
    <property type="match status" value="1"/>
</dbReference>
<keyword evidence="5" id="KW-1185">Reference proteome</keyword>
<sequence length="158" mass="18499">MIQIRRKQTEDIPQIAKVHYVTYIDTYKGLLPEAHLSNQKEEEYVKQHQSFNAACWVAIDNSEIVGVIMYGPSRDKDLEKSYEIYMIYVLPEYQGQGIGTQLLNKVESEIKNKAAQVALWVVDSNLNTIHFYERQGYQFDGKEEEDEGFREQRMLKTL</sequence>
<gene>
    <name evidence="4" type="ORF">LN051_01160</name>
</gene>
<dbReference type="PANTHER" id="PTHR43420">
    <property type="entry name" value="ACETYLTRANSFERASE"/>
    <property type="match status" value="1"/>
</dbReference>
<dbReference type="RefSeq" id="WP_229292807.1">
    <property type="nucleotide sequence ID" value="NZ_CP086654.1"/>
</dbReference>
<dbReference type="Proteomes" id="UP001197626">
    <property type="component" value="Chromosome"/>
</dbReference>